<dbReference type="AlphaFoldDB" id="A0A179U8Y0"/>
<dbReference type="Gene3D" id="3.50.50.60">
    <property type="entry name" value="FAD/NAD(P)-binding domain"/>
    <property type="match status" value="2"/>
</dbReference>
<sequence length="372" mass="40929">MLGGSSAINGQAFVSASKGGWTWENVQPYYRKSYTLNLPDEETREHLGLKWVGPSVHGFGFSGPIQASFPGEVQNPLVKAWVDISKNIGYEATADPYSGASLITINANKEVVITAGVLNTPKLLELSVIGSEEILQKYNIPVVIHNPNVIDGVVPGDPLLRQEPEAIQPAMQMYSEHEPGPMTIGGVQSNALMPILEFTGADGQKAQKKFFDQFLSTEPATSFQSVIRGIFETHNEATCDMFTFLAQANLHQTNTSYHVGPSSSPENYLSLGQTIDPRYFSHPLDIEILARNLLELERLHQNEALAKYFKMSDGRRNHLDSFLTDLELAKKYFRDTVTTSHHFAGTATMLPEDKGGVVSAKLVVHGTVNLRV</sequence>
<dbReference type="InterPro" id="IPR036188">
    <property type="entry name" value="FAD/NAD-bd_sf"/>
</dbReference>
<dbReference type="EMBL" id="GG657448">
    <property type="protein sequence ID" value="OAT03411.1"/>
    <property type="molecule type" value="Genomic_DNA"/>
</dbReference>
<name>A0A179U8Y0_BLAGS</name>
<feature type="domain" description="Glucose-methanol-choline oxidoreductase C-terminal" evidence="2">
    <location>
        <begin position="274"/>
        <end position="372"/>
    </location>
</feature>
<comment type="similarity">
    <text evidence="1">Belongs to the GMC oxidoreductase family.</text>
</comment>
<dbReference type="KEGG" id="bgh:BDBG_00138"/>
<gene>
    <name evidence="3" type="ORF">BDBG_00138</name>
</gene>
<reference evidence="4" key="1">
    <citation type="journal article" date="2015" name="PLoS Genet.">
        <title>The dynamic genome and transcriptome of the human fungal pathogen Blastomyces and close relative Emmonsia.</title>
        <authorList>
            <person name="Munoz J.F."/>
            <person name="Gauthier G.M."/>
            <person name="Desjardins C.A."/>
            <person name="Gallo J.E."/>
            <person name="Holder J."/>
            <person name="Sullivan T.D."/>
            <person name="Marty A.J."/>
            <person name="Carmen J.C."/>
            <person name="Chen Z."/>
            <person name="Ding L."/>
            <person name="Gujja S."/>
            <person name="Magrini V."/>
            <person name="Misas E."/>
            <person name="Mitreva M."/>
            <person name="Priest M."/>
            <person name="Saif S."/>
            <person name="Whiston E.A."/>
            <person name="Young S."/>
            <person name="Zeng Q."/>
            <person name="Goldman W.E."/>
            <person name="Mardis E.R."/>
            <person name="Taylor J.W."/>
            <person name="McEwen J.G."/>
            <person name="Clay O.K."/>
            <person name="Klein B.S."/>
            <person name="Cuomo C.A."/>
        </authorList>
    </citation>
    <scope>NUCLEOTIDE SEQUENCE [LARGE SCALE GENOMIC DNA]</scope>
    <source>
        <strain evidence="4">SLH14081</strain>
    </source>
</reference>
<protein>
    <submittedName>
        <fullName evidence="3">Glucose-methanol-choline oxidoreductase</fullName>
    </submittedName>
</protein>
<dbReference type="PANTHER" id="PTHR11552">
    <property type="entry name" value="GLUCOSE-METHANOL-CHOLINE GMC OXIDOREDUCTASE"/>
    <property type="match status" value="1"/>
</dbReference>
<evidence type="ECO:0000259" key="2">
    <source>
        <dbReference type="Pfam" id="PF05199"/>
    </source>
</evidence>
<evidence type="ECO:0000313" key="4">
    <source>
        <dbReference type="Proteomes" id="UP000002038"/>
    </source>
</evidence>
<dbReference type="SUPFAM" id="SSF51905">
    <property type="entry name" value="FAD/NAD(P)-binding domain"/>
    <property type="match status" value="1"/>
</dbReference>
<dbReference type="GO" id="GO:0050660">
    <property type="term" value="F:flavin adenine dinucleotide binding"/>
    <property type="evidence" value="ECO:0007669"/>
    <property type="project" value="InterPro"/>
</dbReference>
<dbReference type="PANTHER" id="PTHR11552:SF210">
    <property type="entry name" value="GLUCOSE-METHANOL-CHOLINE OXIDOREDUCTASE N-TERMINAL DOMAIN-CONTAINING PROTEIN-RELATED"/>
    <property type="match status" value="1"/>
</dbReference>
<dbReference type="GeneID" id="8510745"/>
<dbReference type="OrthoDB" id="269227at2759"/>
<dbReference type="RefSeq" id="XP_031575621.1">
    <property type="nucleotide sequence ID" value="XM_031719745.1"/>
</dbReference>
<dbReference type="Pfam" id="PF05199">
    <property type="entry name" value="GMC_oxred_C"/>
    <property type="match status" value="1"/>
</dbReference>
<keyword evidence="4" id="KW-1185">Reference proteome</keyword>
<dbReference type="SUPFAM" id="SSF54373">
    <property type="entry name" value="FAD-linked reductases, C-terminal domain"/>
    <property type="match status" value="1"/>
</dbReference>
<accession>A0A179U8Y0</accession>
<dbReference type="InterPro" id="IPR007867">
    <property type="entry name" value="GMC_OxRtase_C"/>
</dbReference>
<dbReference type="InterPro" id="IPR012132">
    <property type="entry name" value="GMC_OxRdtase"/>
</dbReference>
<evidence type="ECO:0000313" key="3">
    <source>
        <dbReference type="EMBL" id="OAT03411.1"/>
    </source>
</evidence>
<dbReference type="Proteomes" id="UP000002038">
    <property type="component" value="Unassembled WGS sequence"/>
</dbReference>
<proteinExistence type="inferred from homology"/>
<evidence type="ECO:0000256" key="1">
    <source>
        <dbReference type="ARBA" id="ARBA00010790"/>
    </source>
</evidence>
<dbReference type="GO" id="GO:0016614">
    <property type="term" value="F:oxidoreductase activity, acting on CH-OH group of donors"/>
    <property type="evidence" value="ECO:0007669"/>
    <property type="project" value="InterPro"/>
</dbReference>
<organism evidence="3 4">
    <name type="scientific">Blastomyces gilchristii (strain SLH14081)</name>
    <name type="common">Blastomyces dermatitidis</name>
    <dbReference type="NCBI Taxonomy" id="559298"/>
    <lineage>
        <taxon>Eukaryota</taxon>
        <taxon>Fungi</taxon>
        <taxon>Dikarya</taxon>
        <taxon>Ascomycota</taxon>
        <taxon>Pezizomycotina</taxon>
        <taxon>Eurotiomycetes</taxon>
        <taxon>Eurotiomycetidae</taxon>
        <taxon>Onygenales</taxon>
        <taxon>Ajellomycetaceae</taxon>
        <taxon>Blastomyces</taxon>
    </lineage>
</organism>
<dbReference type="VEuPathDB" id="FungiDB:BDBG_00138"/>